<dbReference type="EMBL" id="VDGI01000044">
    <property type="protein sequence ID" value="TQR15517.1"/>
    <property type="molecule type" value="Genomic_DNA"/>
</dbReference>
<accession>A0A544TDH5</accession>
<gene>
    <name evidence="1" type="ORF">FG384_19230</name>
</gene>
<organism evidence="1 2">
    <name type="scientific">Psychrobacillus vulpis</name>
    <dbReference type="NCBI Taxonomy" id="2325572"/>
    <lineage>
        <taxon>Bacteria</taxon>
        <taxon>Bacillati</taxon>
        <taxon>Bacillota</taxon>
        <taxon>Bacilli</taxon>
        <taxon>Bacillales</taxon>
        <taxon>Bacillaceae</taxon>
        <taxon>Psychrobacillus</taxon>
    </lineage>
</organism>
<dbReference type="RefSeq" id="WP_142644301.1">
    <property type="nucleotide sequence ID" value="NZ_VDGI01000044.1"/>
</dbReference>
<proteinExistence type="predicted"/>
<evidence type="ECO:0000313" key="1">
    <source>
        <dbReference type="EMBL" id="TQR15517.1"/>
    </source>
</evidence>
<dbReference type="Proteomes" id="UP000316626">
    <property type="component" value="Unassembled WGS sequence"/>
</dbReference>
<keyword evidence="2" id="KW-1185">Reference proteome</keyword>
<protein>
    <submittedName>
        <fullName evidence="1">Uncharacterized protein</fullName>
    </submittedName>
</protein>
<reference evidence="1 2" key="1">
    <citation type="submission" date="2019-06" db="EMBL/GenBank/DDBJ databases">
        <title>Psychrobacillus vulpis sp. nov., a new species isolated from feces of a red fox that inhabits in The Tablas de Daimiel Natural Park, Albacete, Spain.</title>
        <authorList>
            <person name="Rodriguez M."/>
            <person name="Reina J.C."/>
            <person name="Bejar V."/>
            <person name="Llamas I."/>
        </authorList>
    </citation>
    <scope>NUCLEOTIDE SEQUENCE [LARGE SCALE GENOMIC DNA]</scope>
    <source>
        <strain evidence="1 2">Z8</strain>
    </source>
</reference>
<evidence type="ECO:0000313" key="2">
    <source>
        <dbReference type="Proteomes" id="UP000316626"/>
    </source>
</evidence>
<dbReference type="AlphaFoldDB" id="A0A544TDH5"/>
<comment type="caution">
    <text evidence="1">The sequence shown here is derived from an EMBL/GenBank/DDBJ whole genome shotgun (WGS) entry which is preliminary data.</text>
</comment>
<sequence length="211" mass="24888">MLVTDEQFRENPFIFVQLEESIKIKRKIINQLELDIIICEEGRNKKLLEEKLTNAKNEIDQLIRISILNIDYANNDGQKLKFEPLTQEQIKENLKNNQEKLSLGYVRYYHYVLGINVNPKQILVSEVYENIRQTYGNQLEFLTNEANKEHIKEYKDYLKNIRKPFGEAIDNAEIDRYLELIPHIGSEISRYKAYVDGYENRAKISEDLDGG</sequence>
<name>A0A544TDH5_9BACI</name>